<keyword evidence="2" id="KW-1185">Reference proteome</keyword>
<dbReference type="InterPro" id="IPR036291">
    <property type="entry name" value="NAD(P)-bd_dom_sf"/>
</dbReference>
<protein>
    <submittedName>
        <fullName evidence="1">Uncharacterized protein</fullName>
    </submittedName>
</protein>
<proteinExistence type="predicted"/>
<reference evidence="1 2" key="1">
    <citation type="journal article" date="2019" name="Int. J. Syst. Evol. Microbiol.">
        <title>The Global Catalogue of Microorganisms (GCM) 10K type strain sequencing project: providing services to taxonomists for standard genome sequencing and annotation.</title>
        <authorList>
            <consortium name="The Broad Institute Genomics Platform"/>
            <consortium name="The Broad Institute Genome Sequencing Center for Infectious Disease"/>
            <person name="Wu L."/>
            <person name="Ma J."/>
        </authorList>
    </citation>
    <scope>NUCLEOTIDE SEQUENCE [LARGE SCALE GENOMIC DNA]</scope>
    <source>
        <strain evidence="1 2">JCM 3272</strain>
    </source>
</reference>
<accession>A0ABN3HA37</accession>
<dbReference type="SUPFAM" id="SSF51735">
    <property type="entry name" value="NAD(P)-binding Rossmann-fold domains"/>
    <property type="match status" value="1"/>
</dbReference>
<gene>
    <name evidence="1" type="ORF">GCM10010170_076540</name>
</gene>
<dbReference type="Proteomes" id="UP001501444">
    <property type="component" value="Unassembled WGS sequence"/>
</dbReference>
<comment type="caution">
    <text evidence="1">The sequence shown here is derived from an EMBL/GenBank/DDBJ whole genome shotgun (WGS) entry which is preliminary data.</text>
</comment>
<dbReference type="InterPro" id="IPR002347">
    <property type="entry name" value="SDR_fam"/>
</dbReference>
<dbReference type="EMBL" id="BAAARV010000075">
    <property type="protein sequence ID" value="GAA2373788.1"/>
    <property type="molecule type" value="Genomic_DNA"/>
</dbReference>
<evidence type="ECO:0000313" key="1">
    <source>
        <dbReference type="EMBL" id="GAA2373788.1"/>
    </source>
</evidence>
<dbReference type="Gene3D" id="3.40.50.720">
    <property type="entry name" value="NAD(P)-binding Rossmann-like Domain"/>
    <property type="match status" value="1"/>
</dbReference>
<sequence>MGRATPVGRLRTLDDVAAVVAFVAVPEASYVSGQTLIVDGANPCRRRRVADVFVLSVLKGVEAVVPTGSAQMARSLYS</sequence>
<name>A0ABN3HA37_9ACTN</name>
<dbReference type="Pfam" id="PF13561">
    <property type="entry name" value="adh_short_C2"/>
    <property type="match status" value="1"/>
</dbReference>
<evidence type="ECO:0000313" key="2">
    <source>
        <dbReference type="Proteomes" id="UP001501444"/>
    </source>
</evidence>
<organism evidence="1 2">
    <name type="scientific">Dactylosporangium salmoneum</name>
    <dbReference type="NCBI Taxonomy" id="53361"/>
    <lineage>
        <taxon>Bacteria</taxon>
        <taxon>Bacillati</taxon>
        <taxon>Actinomycetota</taxon>
        <taxon>Actinomycetes</taxon>
        <taxon>Micromonosporales</taxon>
        <taxon>Micromonosporaceae</taxon>
        <taxon>Dactylosporangium</taxon>
    </lineage>
</organism>